<proteinExistence type="predicted"/>
<reference evidence="1 2" key="1">
    <citation type="submission" date="2019-10" db="EMBL/GenBank/DDBJ databases">
        <title>Streptomyces smaragdinus sp. nov. and Streptomyces fabii sp. nov., isolated from the gut of fungus growing-termite Macrotermes natalensis.</title>
        <authorList>
            <person name="Schwitalla J."/>
            <person name="Benndorf R."/>
            <person name="Martin K."/>
            <person name="De Beer W."/>
            <person name="Kaster A.-K."/>
            <person name="Vollmers J."/>
            <person name="Poulsen M."/>
            <person name="Beemelmanns C."/>
        </authorList>
    </citation>
    <scope>NUCLEOTIDE SEQUENCE [LARGE SCALE GENOMIC DNA]</scope>
    <source>
        <strain evidence="1 2">RB5</strain>
    </source>
</reference>
<gene>
    <name evidence="1" type="ORF">SRB5_70780</name>
</gene>
<dbReference type="EMBL" id="WEGJ01000081">
    <property type="protein sequence ID" value="MQY16875.1"/>
    <property type="molecule type" value="Genomic_DNA"/>
</dbReference>
<evidence type="ECO:0000313" key="1">
    <source>
        <dbReference type="EMBL" id="MQY16875.1"/>
    </source>
</evidence>
<organism evidence="1 2">
    <name type="scientific">Streptomyces smaragdinus</name>
    <dbReference type="NCBI Taxonomy" id="2585196"/>
    <lineage>
        <taxon>Bacteria</taxon>
        <taxon>Bacillati</taxon>
        <taxon>Actinomycetota</taxon>
        <taxon>Actinomycetes</taxon>
        <taxon>Kitasatosporales</taxon>
        <taxon>Streptomycetaceae</taxon>
        <taxon>Streptomyces</taxon>
    </lineage>
</organism>
<comment type="caution">
    <text evidence="1">The sequence shown here is derived from an EMBL/GenBank/DDBJ whole genome shotgun (WGS) entry which is preliminary data.</text>
</comment>
<dbReference type="AlphaFoldDB" id="A0A7K0CTR1"/>
<sequence>MYTWPQSGDFAAAGYSFEYGDPGPTQTTVIPSPMSQVTDLGVPVAITLSPGTTADAVTGFHVSLLTHIQVGTPTTWVKRSSGLSWIDGFGSRS</sequence>
<accession>A0A7K0CTR1</accession>
<keyword evidence="2" id="KW-1185">Reference proteome</keyword>
<dbReference type="Proteomes" id="UP000466345">
    <property type="component" value="Unassembled WGS sequence"/>
</dbReference>
<evidence type="ECO:0000313" key="2">
    <source>
        <dbReference type="Proteomes" id="UP000466345"/>
    </source>
</evidence>
<name>A0A7K0CTR1_9ACTN</name>
<protein>
    <submittedName>
        <fullName evidence="1">Uncharacterized protein</fullName>
    </submittedName>
</protein>